<evidence type="ECO:0000259" key="2">
    <source>
        <dbReference type="PROSITE" id="PS50011"/>
    </source>
</evidence>
<dbReference type="Pfam" id="PF00069">
    <property type="entry name" value="Pkinase"/>
    <property type="match status" value="1"/>
</dbReference>
<dbReference type="GO" id="GO:0004674">
    <property type="term" value="F:protein serine/threonine kinase activity"/>
    <property type="evidence" value="ECO:0007669"/>
    <property type="project" value="UniProtKB-EC"/>
</dbReference>
<dbReference type="EC" id="2.7.11.1" evidence="1"/>
<reference evidence="3" key="1">
    <citation type="submission" date="2021-02" db="EMBL/GenBank/DDBJ databases">
        <authorList>
            <person name="Nowell W R."/>
        </authorList>
    </citation>
    <scope>NUCLEOTIDE SEQUENCE</scope>
</reference>
<proteinExistence type="predicted"/>
<evidence type="ECO:0000313" key="3">
    <source>
        <dbReference type="EMBL" id="CAF1227912.1"/>
    </source>
</evidence>
<dbReference type="AlphaFoldDB" id="A0A814YEH4"/>
<dbReference type="OrthoDB" id="9995116at2759"/>
<accession>A0A814YEH4</accession>
<comment type="caution">
    <text evidence="3">The sequence shown here is derived from an EMBL/GenBank/DDBJ whole genome shotgun (WGS) entry which is preliminary data.</text>
</comment>
<evidence type="ECO:0000313" key="4">
    <source>
        <dbReference type="EMBL" id="CAF3525564.1"/>
    </source>
</evidence>
<dbReference type="PANTHER" id="PTHR11909">
    <property type="entry name" value="CASEIN KINASE-RELATED"/>
    <property type="match status" value="1"/>
</dbReference>
<dbReference type="Gene3D" id="1.10.510.10">
    <property type="entry name" value="Transferase(Phosphotransferase) domain 1"/>
    <property type="match status" value="1"/>
</dbReference>
<name>A0A814YEH4_9BILA</name>
<gene>
    <name evidence="4" type="ORF">OTI717_LOCUS3040</name>
    <name evidence="3" type="ORF">RFH988_LOCUS26007</name>
</gene>
<dbReference type="SUPFAM" id="SSF56112">
    <property type="entry name" value="Protein kinase-like (PK-like)"/>
    <property type="match status" value="1"/>
</dbReference>
<evidence type="ECO:0000313" key="5">
    <source>
        <dbReference type="Proteomes" id="UP000663882"/>
    </source>
</evidence>
<dbReference type="EMBL" id="CAJOAX010000158">
    <property type="protein sequence ID" value="CAF3525564.1"/>
    <property type="molecule type" value="Genomic_DNA"/>
</dbReference>
<sequence>MRLKSHYHQITELLSSKSDKHQLSQSDYYHKQQQETIPKIIKNRWSIQSPISSGSFGYIYQGKNLITNEKVAIKFESKNSHHPQLYKESQIYRSIEGTGMPKMYWYGTVDSYHAMILEMLGPSIEDLYNYCHRRFTIKTVVLLGQQMLERICHIHRRAVIHRDIKPDNFTMGINSKCQNVYLIDFGLSKYYLNKKTRQHIEYNDNKHFLGTIRYASLRTHAGIEQSRRDDLESFAYTLIYLARSNKSLPWQGIKCNTKKEKQEKIYEIKLHTHSEILCLNLPKEFQEFLIYTRQLGFAEEPNYFYLFSLIKKIYQTMNIKNDFIYDWIIHKPK</sequence>
<dbReference type="PROSITE" id="PS00108">
    <property type="entry name" value="PROTEIN_KINASE_ST"/>
    <property type="match status" value="1"/>
</dbReference>
<dbReference type="InterPro" id="IPR011009">
    <property type="entry name" value="Kinase-like_dom_sf"/>
</dbReference>
<dbReference type="InterPro" id="IPR008271">
    <property type="entry name" value="Ser/Thr_kinase_AS"/>
</dbReference>
<dbReference type="Proteomes" id="UP000663882">
    <property type="component" value="Unassembled WGS sequence"/>
</dbReference>
<dbReference type="PROSITE" id="PS50011">
    <property type="entry name" value="PROTEIN_KINASE_DOM"/>
    <property type="match status" value="1"/>
</dbReference>
<dbReference type="SMART" id="SM00220">
    <property type="entry name" value="S_TKc"/>
    <property type="match status" value="1"/>
</dbReference>
<organism evidence="3 5">
    <name type="scientific">Rotaria sordida</name>
    <dbReference type="NCBI Taxonomy" id="392033"/>
    <lineage>
        <taxon>Eukaryota</taxon>
        <taxon>Metazoa</taxon>
        <taxon>Spiralia</taxon>
        <taxon>Gnathifera</taxon>
        <taxon>Rotifera</taxon>
        <taxon>Eurotatoria</taxon>
        <taxon>Bdelloidea</taxon>
        <taxon>Philodinida</taxon>
        <taxon>Philodinidae</taxon>
        <taxon>Rotaria</taxon>
    </lineage>
</organism>
<dbReference type="GO" id="GO:0005524">
    <property type="term" value="F:ATP binding"/>
    <property type="evidence" value="ECO:0007669"/>
    <property type="project" value="InterPro"/>
</dbReference>
<dbReference type="CDD" id="cd14016">
    <property type="entry name" value="STKc_CK1"/>
    <property type="match status" value="1"/>
</dbReference>
<dbReference type="InterPro" id="IPR050235">
    <property type="entry name" value="CK1_Ser-Thr_kinase"/>
</dbReference>
<protein>
    <recommendedName>
        <fullName evidence="1">non-specific serine/threonine protein kinase</fullName>
        <ecNumber evidence="1">2.7.11.1</ecNumber>
    </recommendedName>
</protein>
<dbReference type="InterPro" id="IPR000719">
    <property type="entry name" value="Prot_kinase_dom"/>
</dbReference>
<evidence type="ECO:0000256" key="1">
    <source>
        <dbReference type="ARBA" id="ARBA00012513"/>
    </source>
</evidence>
<dbReference type="EMBL" id="CAJNOO010002027">
    <property type="protein sequence ID" value="CAF1227912.1"/>
    <property type="molecule type" value="Genomic_DNA"/>
</dbReference>
<feature type="domain" description="Protein kinase" evidence="2">
    <location>
        <begin position="45"/>
        <end position="324"/>
    </location>
</feature>
<dbReference type="Proteomes" id="UP000663823">
    <property type="component" value="Unassembled WGS sequence"/>
</dbReference>